<dbReference type="GO" id="GO:0006310">
    <property type="term" value="P:DNA recombination"/>
    <property type="evidence" value="ECO:0007669"/>
    <property type="project" value="UniProtKB-KW"/>
</dbReference>
<dbReference type="InterPro" id="IPR013762">
    <property type="entry name" value="Integrase-like_cat_sf"/>
</dbReference>
<reference evidence="3" key="1">
    <citation type="submission" date="2023-03" db="EMBL/GenBank/DDBJ databases">
        <title>Massive genome expansion in bonnet fungi (Mycena s.s.) driven by repeated elements and novel gene families across ecological guilds.</title>
        <authorList>
            <consortium name="Lawrence Berkeley National Laboratory"/>
            <person name="Harder C.B."/>
            <person name="Miyauchi S."/>
            <person name="Viragh M."/>
            <person name="Kuo A."/>
            <person name="Thoen E."/>
            <person name="Andreopoulos B."/>
            <person name="Lu D."/>
            <person name="Skrede I."/>
            <person name="Drula E."/>
            <person name="Henrissat B."/>
            <person name="Morin E."/>
            <person name="Kohler A."/>
            <person name="Barry K."/>
            <person name="LaButti K."/>
            <person name="Morin E."/>
            <person name="Salamov A."/>
            <person name="Lipzen A."/>
            <person name="Mereny Z."/>
            <person name="Hegedus B."/>
            <person name="Baldrian P."/>
            <person name="Stursova M."/>
            <person name="Weitz H."/>
            <person name="Taylor A."/>
            <person name="Grigoriev I.V."/>
            <person name="Nagy L.G."/>
            <person name="Martin F."/>
            <person name="Kauserud H."/>
        </authorList>
    </citation>
    <scope>NUCLEOTIDE SEQUENCE</scope>
    <source>
        <strain evidence="3">CBHHK188m</strain>
    </source>
</reference>
<dbReference type="AlphaFoldDB" id="A0AAD7HQU9"/>
<accession>A0AAD7HQU9</accession>
<feature type="region of interest" description="Disordered" evidence="2">
    <location>
        <begin position="563"/>
        <end position="588"/>
    </location>
</feature>
<gene>
    <name evidence="3" type="ORF">DFH07DRAFT_758263</name>
</gene>
<feature type="compositionally biased region" description="Acidic residues" evidence="2">
    <location>
        <begin position="88"/>
        <end position="103"/>
    </location>
</feature>
<proteinExistence type="predicted"/>
<dbReference type="SUPFAM" id="SSF56349">
    <property type="entry name" value="DNA breaking-rejoining enzymes"/>
    <property type="match status" value="1"/>
</dbReference>
<dbReference type="Proteomes" id="UP001215280">
    <property type="component" value="Unassembled WGS sequence"/>
</dbReference>
<dbReference type="Gene3D" id="1.10.443.10">
    <property type="entry name" value="Intergrase catalytic core"/>
    <property type="match status" value="1"/>
</dbReference>
<keyword evidence="4" id="KW-1185">Reference proteome</keyword>
<dbReference type="GO" id="GO:0003677">
    <property type="term" value="F:DNA binding"/>
    <property type="evidence" value="ECO:0007669"/>
    <property type="project" value="InterPro"/>
</dbReference>
<evidence type="ECO:0000256" key="2">
    <source>
        <dbReference type="SAM" id="MobiDB-lite"/>
    </source>
</evidence>
<comment type="caution">
    <text evidence="3">The sequence shown here is derived from an EMBL/GenBank/DDBJ whole genome shotgun (WGS) entry which is preliminary data.</text>
</comment>
<organism evidence="3 4">
    <name type="scientific">Mycena maculata</name>
    <dbReference type="NCBI Taxonomy" id="230809"/>
    <lineage>
        <taxon>Eukaryota</taxon>
        <taxon>Fungi</taxon>
        <taxon>Dikarya</taxon>
        <taxon>Basidiomycota</taxon>
        <taxon>Agaricomycotina</taxon>
        <taxon>Agaricomycetes</taxon>
        <taxon>Agaricomycetidae</taxon>
        <taxon>Agaricales</taxon>
        <taxon>Marasmiineae</taxon>
        <taxon>Mycenaceae</taxon>
        <taxon>Mycena</taxon>
    </lineage>
</organism>
<keyword evidence="1" id="KW-0233">DNA recombination</keyword>
<protein>
    <submittedName>
        <fullName evidence="3">Uncharacterized protein</fullName>
    </submittedName>
</protein>
<name>A0AAD7HQU9_9AGAR</name>
<feature type="compositionally biased region" description="Low complexity" evidence="2">
    <location>
        <begin position="1"/>
        <end position="15"/>
    </location>
</feature>
<evidence type="ECO:0000313" key="4">
    <source>
        <dbReference type="Proteomes" id="UP001215280"/>
    </source>
</evidence>
<sequence>MPKAKNTTPAKPKTPYGGKNSLPASSATLGNIEELRKSGLTKHSKAANTTKKYTESVGAARKWLKASTKDASPPGKKGKAKPRKTGEDSDSGEEDDDDEEDGPDLLSPDIEGGGEDDPDESFTFDRPEYQHALEDIPNKYSPKVLSLYLVYKIFHQDLKIGTADTSLAAFKELWKMAAGDKYRGRWHLNTDSGEYEGNPVDSAEVEDTMQAIKNKCGQDGGDRTHSLAMTKEYMAKLFAWSDSICPPATYFTTAKTMEELTLRTKHLMFKAFSSTGWTIWSRNFELIKLQEKDLTFGLEDPQSFNTPYFELRLRDRKGWQKKVNKARKESDLRSGKYKISAQPDLPACDAYHWLPMWRKYLEEMIYHRPLKLDDYLFPAIGANGIIQVGEHVSHDDVQKWIKEFTTGAQLPQANGNFTTHCFRRGGAQYRFMFAPVGRRWTLRQVRWWGGWAEGEHRNTLIKYLLDELDTYEDDYSGLLLPNQPNLGQSFLGEASSLANATTGQLTLMHQSISADMRAMSGPYLPQDSTSVAHHRRMFNPHQILHHSSPPNLTAGTRPIIPVPLVSVGNQTPNPPYNPPPGPTPSQNLLPDPSLRIPDIPVTLPDRSKSQSRDSWRHVVKHWNDGDPAHGLDTPLKDWPKQWLTGANKPLAMKYHSRRVIANEFITQSVNFAVYTSLLRLRAQFGPSAIILMRSRSSRHFQKRNKGFRSSSRLLMQLAWQEETEFPARTDSFHFHFQCCKLQYTLPICTLTPLPYFMTHYFPPRSGGNGQKRPLEAY</sequence>
<feature type="compositionally biased region" description="Pro residues" evidence="2">
    <location>
        <begin position="572"/>
        <end position="583"/>
    </location>
</feature>
<dbReference type="EMBL" id="JARJLG010000222">
    <property type="protein sequence ID" value="KAJ7726165.1"/>
    <property type="molecule type" value="Genomic_DNA"/>
</dbReference>
<evidence type="ECO:0000313" key="3">
    <source>
        <dbReference type="EMBL" id="KAJ7726165.1"/>
    </source>
</evidence>
<evidence type="ECO:0000256" key="1">
    <source>
        <dbReference type="ARBA" id="ARBA00023172"/>
    </source>
</evidence>
<dbReference type="InterPro" id="IPR011010">
    <property type="entry name" value="DNA_brk_join_enz"/>
</dbReference>
<feature type="region of interest" description="Disordered" evidence="2">
    <location>
        <begin position="1"/>
        <end position="123"/>
    </location>
</feature>
<feature type="compositionally biased region" description="Acidic residues" evidence="2">
    <location>
        <begin position="112"/>
        <end position="122"/>
    </location>
</feature>
<dbReference type="GO" id="GO:0015074">
    <property type="term" value="P:DNA integration"/>
    <property type="evidence" value="ECO:0007669"/>
    <property type="project" value="InterPro"/>
</dbReference>